<protein>
    <submittedName>
        <fullName evidence="2">Uncharacterized protein</fullName>
    </submittedName>
</protein>
<feature type="transmembrane region" description="Helical" evidence="1">
    <location>
        <begin position="39"/>
        <end position="57"/>
    </location>
</feature>
<organism evidence="2 3">
    <name type="scientific">Brachionus plicatilis</name>
    <name type="common">Marine rotifer</name>
    <name type="synonym">Brachionus muelleri</name>
    <dbReference type="NCBI Taxonomy" id="10195"/>
    <lineage>
        <taxon>Eukaryota</taxon>
        <taxon>Metazoa</taxon>
        <taxon>Spiralia</taxon>
        <taxon>Gnathifera</taxon>
        <taxon>Rotifera</taxon>
        <taxon>Eurotatoria</taxon>
        <taxon>Monogononta</taxon>
        <taxon>Pseudotrocha</taxon>
        <taxon>Ploima</taxon>
        <taxon>Brachionidae</taxon>
        <taxon>Brachionus</taxon>
    </lineage>
</organism>
<dbReference type="EMBL" id="REGN01001019">
    <property type="protein sequence ID" value="RNA37606.1"/>
    <property type="molecule type" value="Genomic_DNA"/>
</dbReference>
<evidence type="ECO:0000313" key="2">
    <source>
        <dbReference type="EMBL" id="RNA37606.1"/>
    </source>
</evidence>
<keyword evidence="3" id="KW-1185">Reference proteome</keyword>
<dbReference type="AlphaFoldDB" id="A0A3M7SPE4"/>
<evidence type="ECO:0000256" key="1">
    <source>
        <dbReference type="SAM" id="Phobius"/>
    </source>
</evidence>
<sequence>MFVFEHINGADDSSIIDLFDTINTYFGEKENIQKSLSSAVPNGAAFFLALIVAEVFVKQKRNELSFKKKFEKNINPEWTFLNLLKN</sequence>
<proteinExistence type="predicted"/>
<comment type="caution">
    <text evidence="2">The sequence shown here is derived from an EMBL/GenBank/DDBJ whole genome shotgun (WGS) entry which is preliminary data.</text>
</comment>
<evidence type="ECO:0000313" key="3">
    <source>
        <dbReference type="Proteomes" id="UP000276133"/>
    </source>
</evidence>
<keyword evidence="1" id="KW-0472">Membrane</keyword>
<keyword evidence="1" id="KW-1133">Transmembrane helix</keyword>
<accession>A0A3M7SPE4</accession>
<reference evidence="2 3" key="1">
    <citation type="journal article" date="2018" name="Sci. Rep.">
        <title>Genomic signatures of local adaptation to the degree of environmental predictability in rotifers.</title>
        <authorList>
            <person name="Franch-Gras L."/>
            <person name="Hahn C."/>
            <person name="Garcia-Roger E.M."/>
            <person name="Carmona M.J."/>
            <person name="Serra M."/>
            <person name="Gomez A."/>
        </authorList>
    </citation>
    <scope>NUCLEOTIDE SEQUENCE [LARGE SCALE GENOMIC DNA]</scope>
    <source>
        <strain evidence="2">HYR1</strain>
    </source>
</reference>
<name>A0A3M7SPE4_BRAPC</name>
<dbReference type="Proteomes" id="UP000276133">
    <property type="component" value="Unassembled WGS sequence"/>
</dbReference>
<gene>
    <name evidence="2" type="ORF">BpHYR1_047516</name>
</gene>
<keyword evidence="1" id="KW-0812">Transmembrane</keyword>